<keyword evidence="9 11" id="KW-0503">Monooxygenase</keyword>
<dbReference type="CDD" id="cd11072">
    <property type="entry name" value="CYP71-like"/>
    <property type="match status" value="1"/>
</dbReference>
<comment type="similarity">
    <text evidence="2 11">Belongs to the cytochrome P450 family.</text>
</comment>
<dbReference type="Gramene" id="OGLUM03G27590.1">
    <property type="protein sequence ID" value="OGLUM03G27590.1"/>
    <property type="gene ID" value="OGLUM03G27590"/>
</dbReference>
<keyword evidence="7 11" id="KW-0560">Oxidoreductase</keyword>
<evidence type="ECO:0000313" key="12">
    <source>
        <dbReference type="EnsemblPlants" id="OGLUM03G27590.1"/>
    </source>
</evidence>
<evidence type="ECO:0008006" key="14">
    <source>
        <dbReference type="Google" id="ProtNLM"/>
    </source>
</evidence>
<comment type="cofactor">
    <cofactor evidence="10">
        <name>heme</name>
        <dbReference type="ChEBI" id="CHEBI:30413"/>
    </cofactor>
</comment>
<dbReference type="EnsemblPlants" id="OGLUM03G27590.1">
    <property type="protein sequence ID" value="OGLUM03G27590.1"/>
    <property type="gene ID" value="OGLUM03G27590"/>
</dbReference>
<dbReference type="AlphaFoldDB" id="A0A0D9ZAT7"/>
<dbReference type="InterPro" id="IPR017972">
    <property type="entry name" value="Cyt_P450_CS"/>
</dbReference>
<evidence type="ECO:0000256" key="9">
    <source>
        <dbReference type="ARBA" id="ARBA00023033"/>
    </source>
</evidence>
<dbReference type="GO" id="GO:0005506">
    <property type="term" value="F:iron ion binding"/>
    <property type="evidence" value="ECO:0007669"/>
    <property type="project" value="InterPro"/>
</dbReference>
<evidence type="ECO:0000256" key="5">
    <source>
        <dbReference type="ARBA" id="ARBA00022723"/>
    </source>
</evidence>
<evidence type="ECO:0000256" key="1">
    <source>
        <dbReference type="ARBA" id="ARBA00004141"/>
    </source>
</evidence>
<dbReference type="Pfam" id="PF00067">
    <property type="entry name" value="p450"/>
    <property type="match status" value="1"/>
</dbReference>
<evidence type="ECO:0000256" key="2">
    <source>
        <dbReference type="ARBA" id="ARBA00010617"/>
    </source>
</evidence>
<dbReference type="FunFam" id="1.10.630.10:FF:000043">
    <property type="entry name" value="Cytochrome P450 99A2"/>
    <property type="match status" value="1"/>
</dbReference>
<evidence type="ECO:0000256" key="3">
    <source>
        <dbReference type="ARBA" id="ARBA00022617"/>
    </source>
</evidence>
<proteinExistence type="inferred from homology"/>
<keyword evidence="3 10" id="KW-0349">Heme</keyword>
<keyword evidence="4" id="KW-0812">Transmembrane</keyword>
<dbReference type="InterPro" id="IPR001128">
    <property type="entry name" value="Cyt_P450"/>
</dbReference>
<feature type="binding site" description="axial binding residue" evidence="10">
    <location>
        <position position="489"/>
    </location>
    <ligand>
        <name>heme</name>
        <dbReference type="ChEBI" id="CHEBI:30413"/>
    </ligand>
    <ligandPart>
        <name>Fe</name>
        <dbReference type="ChEBI" id="CHEBI:18248"/>
    </ligandPart>
</feature>
<sequence>MGRKHNNLRPFRASPIPMEGVNSSVQLLQLILLLAVPCCSLLLLRLTSPSRNKKDLAGAGLPLPPSPRRGLPFLGNLHQLSRALPHSSLRALAAGRPVVMLRLGRVNTVVISTADAAREVMRDQDSAFASRPTLTVPRRLLYGCTDIAFAPHGAYWRAARKASVLHLLGPARVRGYRAVREEEVGELLRRVEAAAAASGVVPLSELVSAFAKDVAGRIVLGIRGGGGGEWGARVDALMEESNVLLGTFHVGDFLPWLAWVCAFDGTDAKITTAFNKIDKILDEIIVAATGRPVTAGAPPAPFVNVLLSLLQNDSTTAAGAQQWRLTTDNVKALLEDLFGAGTDSTIIVLEWAMAELLRNKATMTKLQHELRRCTAGGGGGGHDKTSSLAVTEEDLPAMRYLKAVIKETMRLHPPGPLLVPRESMRRATVGGYAVPRKTMVVVDAWAIGRDPASWDRPEEFVPERFAVGEVDFRGRHFQLIPFGSGRRMCPGIDFAMAVVELALANLVAGFDWEMLPDGGGRLDMEEAPGITARKRVPLRSVASRPCAGAREISCVMTTSSC</sequence>
<accession>A0A0D9ZAT7</accession>
<dbReference type="eggNOG" id="KOG0156">
    <property type="taxonomic scope" value="Eukaryota"/>
</dbReference>
<dbReference type="SUPFAM" id="SSF48264">
    <property type="entry name" value="Cytochrome P450"/>
    <property type="match status" value="1"/>
</dbReference>
<dbReference type="GO" id="GO:0020037">
    <property type="term" value="F:heme binding"/>
    <property type="evidence" value="ECO:0007669"/>
    <property type="project" value="InterPro"/>
</dbReference>
<dbReference type="Gene3D" id="1.10.630.10">
    <property type="entry name" value="Cytochrome P450"/>
    <property type="match status" value="1"/>
</dbReference>
<comment type="subcellular location">
    <subcellularLocation>
        <location evidence="1">Membrane</location>
        <topology evidence="1">Multi-pass membrane protein</topology>
    </subcellularLocation>
</comment>
<dbReference type="STRING" id="40148.A0A0D9ZAT7"/>
<organism evidence="12">
    <name type="scientific">Oryza glumipatula</name>
    <dbReference type="NCBI Taxonomy" id="40148"/>
    <lineage>
        <taxon>Eukaryota</taxon>
        <taxon>Viridiplantae</taxon>
        <taxon>Streptophyta</taxon>
        <taxon>Embryophyta</taxon>
        <taxon>Tracheophyta</taxon>
        <taxon>Spermatophyta</taxon>
        <taxon>Magnoliopsida</taxon>
        <taxon>Liliopsida</taxon>
        <taxon>Poales</taxon>
        <taxon>Poaceae</taxon>
        <taxon>BOP clade</taxon>
        <taxon>Oryzoideae</taxon>
        <taxon>Oryzeae</taxon>
        <taxon>Oryzinae</taxon>
        <taxon>Oryza</taxon>
    </lineage>
</organism>
<name>A0A0D9ZAT7_9ORYZ</name>
<evidence type="ECO:0000256" key="8">
    <source>
        <dbReference type="ARBA" id="ARBA00023004"/>
    </source>
</evidence>
<reference evidence="12" key="1">
    <citation type="submission" date="2015-04" db="UniProtKB">
        <authorList>
            <consortium name="EnsemblPlants"/>
        </authorList>
    </citation>
    <scope>IDENTIFICATION</scope>
</reference>
<dbReference type="GO" id="GO:0004497">
    <property type="term" value="F:monooxygenase activity"/>
    <property type="evidence" value="ECO:0007669"/>
    <property type="project" value="UniProtKB-KW"/>
</dbReference>
<dbReference type="Proteomes" id="UP000026961">
    <property type="component" value="Chromosome 3"/>
</dbReference>
<dbReference type="PROSITE" id="PS00086">
    <property type="entry name" value="CYTOCHROME_P450"/>
    <property type="match status" value="1"/>
</dbReference>
<evidence type="ECO:0000256" key="4">
    <source>
        <dbReference type="ARBA" id="ARBA00022692"/>
    </source>
</evidence>
<dbReference type="PANTHER" id="PTHR47955">
    <property type="entry name" value="CYTOCHROME P450 FAMILY 71 PROTEIN"/>
    <property type="match status" value="1"/>
</dbReference>
<keyword evidence="8 10" id="KW-0408">Iron</keyword>
<dbReference type="InterPro" id="IPR002401">
    <property type="entry name" value="Cyt_P450_E_grp-I"/>
</dbReference>
<keyword evidence="5 10" id="KW-0479">Metal-binding</keyword>
<reference evidence="12" key="2">
    <citation type="submission" date="2018-05" db="EMBL/GenBank/DDBJ databases">
        <title>OgluRS3 (Oryza glumaepatula Reference Sequence Version 3).</title>
        <authorList>
            <person name="Zhang J."/>
            <person name="Kudrna D."/>
            <person name="Lee S."/>
            <person name="Talag J."/>
            <person name="Welchert J."/>
            <person name="Wing R.A."/>
        </authorList>
    </citation>
    <scope>NUCLEOTIDE SEQUENCE [LARGE SCALE GENOMIC DNA]</scope>
</reference>
<evidence type="ECO:0000256" key="10">
    <source>
        <dbReference type="PIRSR" id="PIRSR602401-1"/>
    </source>
</evidence>
<keyword evidence="6" id="KW-1133">Transmembrane helix</keyword>
<dbReference type="PRINTS" id="PR00385">
    <property type="entry name" value="P450"/>
</dbReference>
<dbReference type="PANTHER" id="PTHR47955:SF11">
    <property type="entry name" value="4-HYDROXYPHENYLACETALDEHYDE OXIME MONOOXYGENASE"/>
    <property type="match status" value="1"/>
</dbReference>
<protein>
    <recommendedName>
        <fullName evidence="14">Cytochrome P450</fullName>
    </recommendedName>
</protein>
<dbReference type="GO" id="GO:0016020">
    <property type="term" value="C:membrane"/>
    <property type="evidence" value="ECO:0007669"/>
    <property type="project" value="UniProtKB-SubCell"/>
</dbReference>
<dbReference type="HOGENOM" id="CLU_001570_4_1_1"/>
<evidence type="ECO:0000256" key="7">
    <source>
        <dbReference type="ARBA" id="ARBA00023002"/>
    </source>
</evidence>
<evidence type="ECO:0000313" key="13">
    <source>
        <dbReference type="Proteomes" id="UP000026961"/>
    </source>
</evidence>
<dbReference type="InterPro" id="IPR036396">
    <property type="entry name" value="Cyt_P450_sf"/>
</dbReference>
<dbReference type="PRINTS" id="PR00463">
    <property type="entry name" value="EP450I"/>
</dbReference>
<keyword evidence="13" id="KW-1185">Reference proteome</keyword>
<dbReference type="GO" id="GO:0016705">
    <property type="term" value="F:oxidoreductase activity, acting on paired donors, with incorporation or reduction of molecular oxygen"/>
    <property type="evidence" value="ECO:0007669"/>
    <property type="project" value="InterPro"/>
</dbReference>
<keyword evidence="6" id="KW-0472">Membrane</keyword>
<evidence type="ECO:0000256" key="11">
    <source>
        <dbReference type="RuleBase" id="RU000461"/>
    </source>
</evidence>
<evidence type="ECO:0000256" key="6">
    <source>
        <dbReference type="ARBA" id="ARBA00022989"/>
    </source>
</evidence>